<protein>
    <recommendedName>
        <fullName evidence="6">EamA domain-containing protein</fullName>
    </recommendedName>
</protein>
<feature type="transmembrane region" description="Helical" evidence="2">
    <location>
        <begin position="596"/>
        <end position="618"/>
    </location>
</feature>
<evidence type="ECO:0000256" key="1">
    <source>
        <dbReference type="SAM" id="MobiDB-lite"/>
    </source>
</evidence>
<feature type="transmembrane region" description="Helical" evidence="2">
    <location>
        <begin position="171"/>
        <end position="192"/>
    </location>
</feature>
<name>A0ABN9W4W2_9DINO</name>
<comment type="caution">
    <text evidence="4">The sequence shown here is derived from an EMBL/GenBank/DDBJ whole genome shotgun (WGS) entry which is preliminary data.</text>
</comment>
<gene>
    <name evidence="4" type="ORF">PCOR1329_LOCUS63494</name>
</gene>
<evidence type="ECO:0000313" key="5">
    <source>
        <dbReference type="Proteomes" id="UP001189429"/>
    </source>
</evidence>
<dbReference type="EMBL" id="CAUYUJ010018059">
    <property type="protein sequence ID" value="CAK0880331.1"/>
    <property type="molecule type" value="Genomic_DNA"/>
</dbReference>
<evidence type="ECO:0000313" key="4">
    <source>
        <dbReference type="EMBL" id="CAK0880331.1"/>
    </source>
</evidence>
<feature type="region of interest" description="Disordered" evidence="1">
    <location>
        <begin position="630"/>
        <end position="656"/>
    </location>
</feature>
<keyword evidence="3" id="KW-0732">Signal</keyword>
<feature type="compositionally biased region" description="Low complexity" evidence="1">
    <location>
        <begin position="643"/>
        <end position="656"/>
    </location>
</feature>
<feature type="region of interest" description="Disordered" evidence="1">
    <location>
        <begin position="677"/>
        <end position="774"/>
    </location>
</feature>
<dbReference type="InterPro" id="IPR026505">
    <property type="entry name" value="Solute_c_fam_35_mem_F3/F4"/>
</dbReference>
<dbReference type="PANTHER" id="PTHR19346">
    <property type="entry name" value="SUGAR PHOSPHATE TRANSPORTER DOMAIN-CONTAINING PROTEIN"/>
    <property type="match status" value="1"/>
</dbReference>
<reference evidence="4" key="1">
    <citation type="submission" date="2023-10" db="EMBL/GenBank/DDBJ databases">
        <authorList>
            <person name="Chen Y."/>
            <person name="Shah S."/>
            <person name="Dougan E. K."/>
            <person name="Thang M."/>
            <person name="Chan C."/>
        </authorList>
    </citation>
    <scope>NUCLEOTIDE SEQUENCE [LARGE SCALE GENOMIC DNA]</scope>
</reference>
<dbReference type="PROSITE" id="PS51257">
    <property type="entry name" value="PROKAR_LIPOPROTEIN"/>
    <property type="match status" value="1"/>
</dbReference>
<keyword evidence="2" id="KW-0472">Membrane</keyword>
<feature type="chain" id="PRO_5045552528" description="EamA domain-containing protein" evidence="3">
    <location>
        <begin position="22"/>
        <end position="1172"/>
    </location>
</feature>
<feature type="transmembrane region" description="Helical" evidence="2">
    <location>
        <begin position="299"/>
        <end position="318"/>
    </location>
</feature>
<dbReference type="Proteomes" id="UP001189429">
    <property type="component" value="Unassembled WGS sequence"/>
</dbReference>
<sequence length="1172" mass="120482">MRQHLPGLVLLLVACGDAALGLDEPSRCLPAWGGAGGAGCPASEPEEEAEEAEALRLLLVQGPVRAARGGTKSSGARWRTLITVRLALGVARALLDAVPAQSGAAQCRLCGAARGLPMEQALLGSAAGGEGRLDLRGCAYLAGLVLTWVAQSEVCQLVQVEHYNKPMAITWFNHSVGVLVFPLTLLGGGSAAESMARLRKAMPGGLLPLNAVWLSCVFLLADWLWYVGLPHTSVATGTTIFNTSGCWVAVLQLLLGEPQCSARHVLAMAATMLGVFVVSRDPGSDKASLHPGSRGEQMVGNAFVMLAAMGYAVYEVFFDRALKVDGLDVLTTNLFLSLVSAANLALLWPATLLLGISAARGPLAEVPELPSGAAIRGLCVNAALATTFNLFLGLAVVRTSPLLTAVACALTIPTALVVDSVFHGDSFDETGLAGSALIVGGFLALATVKALRTLLPGRVELRSASAGDRLAHPGVARRGPSRRACLAWGGVGRRQVRTMYTIQRNSTPMCHVRIQKFEVGNLDTYQAWVKTQSACAEQMETALAEADAEYATIVSEVAGRVSKDGVCKDGDCERHAAGPVALAGGAPPRAAGGAPVALGAALAFVAAAACAVQLTGLLCQDPALAEGGEHDCGTPVAPEEQQAAAPPAAAPGAPARGAAGLGRWACASPGPSCQSLGPPPLAATPAASLPRLPPAPRASAVAAGGGPRPSLPPASGAAGGSPRQSVAALGGPRRSAAPAMARGGPRQGAVPGPLWASATAQRGPQEESAMRSNAELADARREARASAGGVALPGPLCPALIVPQDQADFSVSVGALLALASRPGESVEVLGPGGRPLLHARSGGTEGSALQWLELVTTPASPYPHARAGPLGAGAHQHGTVEIAGPQVSSDLIWSTGGVPSMSDSGWNGGTYAKTLATSTRMAFFSEPENIMFCLCPMAELDGAFAWKPQVLSEEVAGSDGDEPRPVVATPEHVSPVVWPPQSPDALGMQRPGAVASSVAAAAGNSIEARGRFRKKAGNRGDDKAAAAGDAAPLAAAAAKAVAQQAPRAQKREDGWLPKAEYEAKKREERARRQREREQASAAGGKGAASRSGRASNTLWEGLPKRPDPPKDTPEARRQREEEEAQLRARDMLRGATSAEEMRAAIDAARELGLVEEVRLGERKLAKMDVAS</sequence>
<keyword evidence="2" id="KW-0812">Transmembrane</keyword>
<evidence type="ECO:0000256" key="2">
    <source>
        <dbReference type="SAM" id="Phobius"/>
    </source>
</evidence>
<evidence type="ECO:0000256" key="3">
    <source>
        <dbReference type="SAM" id="SignalP"/>
    </source>
</evidence>
<feature type="transmembrane region" description="Helical" evidence="2">
    <location>
        <begin position="204"/>
        <end position="226"/>
    </location>
</feature>
<feature type="compositionally biased region" description="Low complexity" evidence="1">
    <location>
        <begin position="1080"/>
        <end position="1096"/>
    </location>
</feature>
<accession>A0ABN9W4W2</accession>
<keyword evidence="5" id="KW-1185">Reference proteome</keyword>
<dbReference type="InterPro" id="IPR037185">
    <property type="entry name" value="EmrE-like"/>
</dbReference>
<proteinExistence type="predicted"/>
<keyword evidence="2" id="KW-1133">Transmembrane helix</keyword>
<feature type="compositionally biased region" description="Basic and acidic residues" evidence="1">
    <location>
        <begin position="1103"/>
        <end position="1133"/>
    </location>
</feature>
<feature type="transmembrane region" description="Helical" evidence="2">
    <location>
        <begin position="402"/>
        <end position="424"/>
    </location>
</feature>
<feature type="transmembrane region" description="Helical" evidence="2">
    <location>
        <begin position="232"/>
        <end position="255"/>
    </location>
</feature>
<feature type="transmembrane region" description="Helical" evidence="2">
    <location>
        <begin position="430"/>
        <end position="448"/>
    </location>
</feature>
<feature type="compositionally biased region" description="Basic and acidic residues" evidence="1">
    <location>
        <begin position="1050"/>
        <end position="1079"/>
    </location>
</feature>
<dbReference type="SUPFAM" id="SSF103481">
    <property type="entry name" value="Multidrug resistance efflux transporter EmrE"/>
    <property type="match status" value="1"/>
</dbReference>
<evidence type="ECO:0008006" key="6">
    <source>
        <dbReference type="Google" id="ProtNLM"/>
    </source>
</evidence>
<feature type="transmembrane region" description="Helical" evidence="2">
    <location>
        <begin position="374"/>
        <end position="395"/>
    </location>
</feature>
<dbReference type="PANTHER" id="PTHR19346:SF4">
    <property type="entry name" value="SUGAR PHOSPHATE TRANSPORTER DOMAIN-CONTAINING PROTEIN"/>
    <property type="match status" value="1"/>
</dbReference>
<feature type="region of interest" description="Disordered" evidence="1">
    <location>
        <begin position="1042"/>
        <end position="1136"/>
    </location>
</feature>
<feature type="transmembrane region" description="Helical" evidence="2">
    <location>
        <begin position="330"/>
        <end position="354"/>
    </location>
</feature>
<feature type="signal peptide" evidence="3">
    <location>
        <begin position="1"/>
        <end position="21"/>
    </location>
</feature>
<organism evidence="4 5">
    <name type="scientific">Prorocentrum cordatum</name>
    <dbReference type="NCBI Taxonomy" id="2364126"/>
    <lineage>
        <taxon>Eukaryota</taxon>
        <taxon>Sar</taxon>
        <taxon>Alveolata</taxon>
        <taxon>Dinophyceae</taxon>
        <taxon>Prorocentrales</taxon>
        <taxon>Prorocentraceae</taxon>
        <taxon>Prorocentrum</taxon>
    </lineage>
</organism>
<feature type="transmembrane region" description="Helical" evidence="2">
    <location>
        <begin position="262"/>
        <end position="279"/>
    </location>
</feature>